<dbReference type="OrthoDB" id="10010998at2759"/>
<sequence length="199" mass="23749">MTQESFSIMCELLGLICKKEFKPPKNFDECLNNVIDSDCLNFEQTWLCKNCIIMYEDLTDKIKNLCPKLYQIIELIQFYKNKNLTDINIFISWLQIDYTISIEQQIKRIFEKNKSLYDSEYHLNEQNDEITDIYHGNLYKSIYKQQEKTEPNQKFFTMIFNTDGIKLCNKSDLSIWPMILVINELPLESRFSFDNIIIA</sequence>
<accession>A0A814RQK8</accession>
<dbReference type="Proteomes" id="UP000663879">
    <property type="component" value="Unassembled WGS sequence"/>
</dbReference>
<comment type="caution">
    <text evidence="1">The sequence shown here is derived from an EMBL/GenBank/DDBJ whole genome shotgun (WGS) entry which is preliminary data.</text>
</comment>
<dbReference type="AlphaFoldDB" id="A0A814RQK8"/>
<proteinExistence type="predicted"/>
<protein>
    <submittedName>
        <fullName evidence="1">Uncharacterized protein</fullName>
    </submittedName>
</protein>
<evidence type="ECO:0000313" key="1">
    <source>
        <dbReference type="EMBL" id="CAF1136619.1"/>
    </source>
</evidence>
<feature type="non-terminal residue" evidence="1">
    <location>
        <position position="1"/>
    </location>
</feature>
<name>A0A814RQK8_9BILA</name>
<evidence type="ECO:0000313" key="2">
    <source>
        <dbReference type="Proteomes" id="UP000663879"/>
    </source>
</evidence>
<gene>
    <name evidence="1" type="ORF">OXX778_LOCUS22716</name>
</gene>
<keyword evidence="2" id="KW-1185">Reference proteome</keyword>
<dbReference type="EMBL" id="CAJNOC010010113">
    <property type="protein sequence ID" value="CAF1136619.1"/>
    <property type="molecule type" value="Genomic_DNA"/>
</dbReference>
<organism evidence="1 2">
    <name type="scientific">Brachionus calyciflorus</name>
    <dbReference type="NCBI Taxonomy" id="104777"/>
    <lineage>
        <taxon>Eukaryota</taxon>
        <taxon>Metazoa</taxon>
        <taxon>Spiralia</taxon>
        <taxon>Gnathifera</taxon>
        <taxon>Rotifera</taxon>
        <taxon>Eurotatoria</taxon>
        <taxon>Monogononta</taxon>
        <taxon>Pseudotrocha</taxon>
        <taxon>Ploima</taxon>
        <taxon>Brachionidae</taxon>
        <taxon>Brachionus</taxon>
    </lineage>
</organism>
<reference evidence="1" key="1">
    <citation type="submission" date="2021-02" db="EMBL/GenBank/DDBJ databases">
        <authorList>
            <person name="Nowell W R."/>
        </authorList>
    </citation>
    <scope>NUCLEOTIDE SEQUENCE</scope>
    <source>
        <strain evidence="1">Ploen Becks lab</strain>
    </source>
</reference>